<keyword evidence="5" id="KW-1185">Reference proteome</keyword>
<feature type="region of interest" description="Disordered" evidence="1">
    <location>
        <begin position="611"/>
        <end position="745"/>
    </location>
</feature>
<dbReference type="PANTHER" id="PTHR11319">
    <property type="entry name" value="G PROTEIN-COUPLED RECEPTOR-RELATED"/>
    <property type="match status" value="1"/>
</dbReference>
<dbReference type="EMBL" id="JARQWQ010000042">
    <property type="protein sequence ID" value="KAK2559040.1"/>
    <property type="molecule type" value="Genomic_DNA"/>
</dbReference>
<feature type="transmembrane region" description="Helical" evidence="2">
    <location>
        <begin position="191"/>
        <end position="211"/>
    </location>
</feature>
<evidence type="ECO:0000313" key="5">
    <source>
        <dbReference type="Proteomes" id="UP001249851"/>
    </source>
</evidence>
<feature type="compositionally biased region" description="Acidic residues" evidence="1">
    <location>
        <begin position="790"/>
        <end position="799"/>
    </location>
</feature>
<name>A0AAD9V365_ACRCE</name>
<feature type="transmembrane region" description="Helical" evidence="2">
    <location>
        <begin position="298"/>
        <end position="314"/>
    </location>
</feature>
<sequence length="799" mass="90145">MLQNVLFSIGTDGRSFAGFRACYCQDGFFRRHMFKGCEACAKYDGFKCTNDSFYLKKGYWWKWENETNKELFISFRDALSKNSSVENNSTYEYPYPLPQPHRCPRPESCLGGMDSNCSEGYEGPLCDVCRQGYYKQLKTCRDCPSKKWMIGQLCLIAAVIFVITAVVAWRSKKQMKKKKGRSLGDLILSKLKIVIGFYQVTFGMIEAFAFIKWPESLTFIGKYSEMLQLNVLQIAPIHCLFANLKVDAFGRLYAILSINAAVIIFGFAFYGIRKVLIIRKTLETQEEKVKKISETKQIAYKAVFFVLYVTYLSTCSKVANVLPLACRSICYTENATQCETFLRDDFTINCSSQEFRRPVIMAYFSVIYVIVLPAAALVMLWRHWKTLKASADEDNDESTHSQSSEVIAGLSFLFQNYKIRRWYWEFVETGRKVILTSGIILLGAESRAYIGMSLILSGYYGMLFAHMKPIEDPSENSLMLSSLAVTYVNLVIGAVSRIPEEEALSSTMYPNLEKVLFDILVVGANVLVILIILVQYAMFIYRFFKEWRKNPRWSFSCCLALLLPLIDLQQEVLGMTGKNVLKQQLKTGNVDMPSLSGALKESGAVSIELNIFPEHPEETSGSPSEETETGRKKKGNADKGTGSTEDEPEKQATTTKKEVKQNLQTGNVNISSESGALKKSGAVRIVRASIHERPKKRRGSLTKQKNRLPQDTSQQEIREMRTKNPLKQQLKTGKANAPSEPGALKKSGAVDFVLVTIHEHPKEACGSPSKERGTAEMKQGDDNKVTTSTPEEELEETRL</sequence>
<accession>A0AAD9V365</accession>
<dbReference type="PANTHER" id="PTHR11319:SF35">
    <property type="entry name" value="OUTER MEMBRANE PROTEIN PMPC-RELATED"/>
    <property type="match status" value="1"/>
</dbReference>
<evidence type="ECO:0000313" key="4">
    <source>
        <dbReference type="EMBL" id="KAK2559040.1"/>
    </source>
</evidence>
<proteinExistence type="predicted"/>
<feature type="transmembrane region" description="Helical" evidence="2">
    <location>
        <begin position="448"/>
        <end position="466"/>
    </location>
</feature>
<feature type="compositionally biased region" description="Basic and acidic residues" evidence="1">
    <location>
        <begin position="760"/>
        <end position="784"/>
    </location>
</feature>
<feature type="compositionally biased region" description="Polar residues" evidence="1">
    <location>
        <begin position="661"/>
        <end position="674"/>
    </location>
</feature>
<keyword evidence="2" id="KW-1133">Transmembrane helix</keyword>
<feature type="transmembrane region" description="Helical" evidence="2">
    <location>
        <begin position="519"/>
        <end position="544"/>
    </location>
</feature>
<feature type="region of interest" description="Disordered" evidence="1">
    <location>
        <begin position="760"/>
        <end position="799"/>
    </location>
</feature>
<keyword evidence="2" id="KW-0472">Membrane</keyword>
<dbReference type="Pfam" id="PF24633">
    <property type="entry name" value="DUF7630"/>
    <property type="match status" value="1"/>
</dbReference>
<protein>
    <recommendedName>
        <fullName evidence="3">DUF7630 domain-containing protein</fullName>
    </recommendedName>
</protein>
<feature type="transmembrane region" description="Helical" evidence="2">
    <location>
        <begin position="148"/>
        <end position="170"/>
    </location>
</feature>
<evidence type="ECO:0000256" key="2">
    <source>
        <dbReference type="SAM" id="Phobius"/>
    </source>
</evidence>
<evidence type="ECO:0000259" key="3">
    <source>
        <dbReference type="Pfam" id="PF24633"/>
    </source>
</evidence>
<feature type="compositionally biased region" description="Basic residues" evidence="1">
    <location>
        <begin position="693"/>
        <end position="706"/>
    </location>
</feature>
<dbReference type="InterPro" id="IPR056047">
    <property type="entry name" value="CRMPA-like_DUF7630"/>
</dbReference>
<comment type="caution">
    <text evidence="4">The sequence shown here is derived from an EMBL/GenBank/DDBJ whole genome shotgun (WGS) entry which is preliminary data.</text>
</comment>
<reference evidence="4" key="2">
    <citation type="journal article" date="2023" name="Science">
        <title>Genomic signatures of disease resistance in endangered staghorn corals.</title>
        <authorList>
            <person name="Vollmer S.V."/>
            <person name="Selwyn J.D."/>
            <person name="Despard B.A."/>
            <person name="Roesel C.L."/>
        </authorList>
    </citation>
    <scope>NUCLEOTIDE SEQUENCE</scope>
    <source>
        <strain evidence="4">K2</strain>
    </source>
</reference>
<keyword evidence="2" id="KW-0812">Transmembrane</keyword>
<feature type="domain" description="DUF7630" evidence="3">
    <location>
        <begin position="102"/>
        <end position="143"/>
    </location>
</feature>
<reference evidence="4" key="1">
    <citation type="journal article" date="2023" name="G3 (Bethesda)">
        <title>Whole genome assembly and annotation of the endangered Caribbean coral Acropora cervicornis.</title>
        <authorList>
            <person name="Selwyn J.D."/>
            <person name="Vollmer S.V."/>
        </authorList>
    </citation>
    <scope>NUCLEOTIDE SEQUENCE</scope>
    <source>
        <strain evidence="4">K2</strain>
    </source>
</reference>
<feature type="transmembrane region" description="Helical" evidence="2">
    <location>
        <begin position="360"/>
        <end position="381"/>
    </location>
</feature>
<gene>
    <name evidence="4" type="ORF">P5673_018675</name>
</gene>
<dbReference type="AlphaFoldDB" id="A0AAD9V365"/>
<feature type="transmembrane region" description="Helical" evidence="2">
    <location>
        <begin position="478"/>
        <end position="499"/>
    </location>
</feature>
<feature type="transmembrane region" description="Helical" evidence="2">
    <location>
        <begin position="252"/>
        <end position="272"/>
    </location>
</feature>
<evidence type="ECO:0000256" key="1">
    <source>
        <dbReference type="SAM" id="MobiDB-lite"/>
    </source>
</evidence>
<organism evidence="4 5">
    <name type="scientific">Acropora cervicornis</name>
    <name type="common">Staghorn coral</name>
    <dbReference type="NCBI Taxonomy" id="6130"/>
    <lineage>
        <taxon>Eukaryota</taxon>
        <taxon>Metazoa</taxon>
        <taxon>Cnidaria</taxon>
        <taxon>Anthozoa</taxon>
        <taxon>Hexacorallia</taxon>
        <taxon>Scleractinia</taxon>
        <taxon>Astrocoeniina</taxon>
        <taxon>Acroporidae</taxon>
        <taxon>Acropora</taxon>
    </lineage>
</organism>
<dbReference type="Proteomes" id="UP001249851">
    <property type="component" value="Unassembled WGS sequence"/>
</dbReference>